<organism evidence="1 2">
    <name type="scientific">Paraglomus occultum</name>
    <dbReference type="NCBI Taxonomy" id="144539"/>
    <lineage>
        <taxon>Eukaryota</taxon>
        <taxon>Fungi</taxon>
        <taxon>Fungi incertae sedis</taxon>
        <taxon>Mucoromycota</taxon>
        <taxon>Glomeromycotina</taxon>
        <taxon>Glomeromycetes</taxon>
        <taxon>Paraglomerales</taxon>
        <taxon>Paraglomeraceae</taxon>
        <taxon>Paraglomus</taxon>
    </lineage>
</organism>
<feature type="non-terminal residue" evidence="1">
    <location>
        <position position="60"/>
    </location>
</feature>
<evidence type="ECO:0000313" key="1">
    <source>
        <dbReference type="EMBL" id="CAG8587386.1"/>
    </source>
</evidence>
<evidence type="ECO:0000313" key="2">
    <source>
        <dbReference type="Proteomes" id="UP000789572"/>
    </source>
</evidence>
<name>A0A9N9C4G8_9GLOM</name>
<proteinExistence type="predicted"/>
<dbReference type="Proteomes" id="UP000789572">
    <property type="component" value="Unassembled WGS sequence"/>
</dbReference>
<reference evidence="1" key="1">
    <citation type="submission" date="2021-06" db="EMBL/GenBank/DDBJ databases">
        <authorList>
            <person name="Kallberg Y."/>
            <person name="Tangrot J."/>
            <person name="Rosling A."/>
        </authorList>
    </citation>
    <scope>NUCLEOTIDE SEQUENCE</scope>
    <source>
        <strain evidence="1">IA702</strain>
    </source>
</reference>
<accession>A0A9N9C4G8</accession>
<comment type="caution">
    <text evidence="1">The sequence shown here is derived from an EMBL/GenBank/DDBJ whole genome shotgun (WGS) entry which is preliminary data.</text>
</comment>
<keyword evidence="2" id="KW-1185">Reference proteome</keyword>
<gene>
    <name evidence="1" type="ORF">POCULU_LOCUS6794</name>
</gene>
<dbReference type="AlphaFoldDB" id="A0A9N9C4G8"/>
<protein>
    <submittedName>
        <fullName evidence="1">2064_t:CDS:1</fullName>
    </submittedName>
</protein>
<sequence>MAEAKKKMIILVLVDESYVKASISRRLKKVVQENHGPQIVMEMGEADLLVNEDSALQAPR</sequence>
<dbReference type="EMBL" id="CAJVPJ010001345">
    <property type="protein sequence ID" value="CAG8587386.1"/>
    <property type="molecule type" value="Genomic_DNA"/>
</dbReference>